<dbReference type="PANTHER" id="PTHR43229">
    <property type="entry name" value="NODULATION PROTEIN J"/>
    <property type="match status" value="1"/>
</dbReference>
<dbReference type="AlphaFoldDB" id="A0A7C4GB47"/>
<dbReference type="EMBL" id="DSUT01000108">
    <property type="protein sequence ID" value="HGK28350.1"/>
    <property type="molecule type" value="Genomic_DNA"/>
</dbReference>
<dbReference type="InterPro" id="IPR013525">
    <property type="entry name" value="ABC2_TM"/>
</dbReference>
<evidence type="ECO:0000256" key="3">
    <source>
        <dbReference type="ARBA" id="ARBA00022989"/>
    </source>
</evidence>
<dbReference type="GO" id="GO:0140359">
    <property type="term" value="F:ABC-type transporter activity"/>
    <property type="evidence" value="ECO:0007669"/>
    <property type="project" value="InterPro"/>
</dbReference>
<accession>A0A7C4GB47</accession>
<dbReference type="InterPro" id="IPR051784">
    <property type="entry name" value="Nod_factor_ABC_transporter"/>
</dbReference>
<feature type="transmembrane region" description="Helical" evidence="5">
    <location>
        <begin position="123"/>
        <end position="142"/>
    </location>
</feature>
<dbReference type="PANTHER" id="PTHR43229:SF6">
    <property type="entry name" value="ABC-TYPE MULTIDRUG TRANSPORT SYSTEM, PERMEASE COMPONENT"/>
    <property type="match status" value="1"/>
</dbReference>
<dbReference type="GO" id="GO:0016020">
    <property type="term" value="C:membrane"/>
    <property type="evidence" value="ECO:0007669"/>
    <property type="project" value="UniProtKB-SubCell"/>
</dbReference>
<evidence type="ECO:0000256" key="4">
    <source>
        <dbReference type="ARBA" id="ARBA00023136"/>
    </source>
</evidence>
<reference evidence="7" key="1">
    <citation type="journal article" date="2020" name="mSystems">
        <title>Genome- and Community-Level Interaction Insights into Carbon Utilization and Element Cycling Functions of Hydrothermarchaeota in Hydrothermal Sediment.</title>
        <authorList>
            <person name="Zhou Z."/>
            <person name="Liu Y."/>
            <person name="Xu W."/>
            <person name="Pan J."/>
            <person name="Luo Z.H."/>
            <person name="Li M."/>
        </authorList>
    </citation>
    <scope>NUCLEOTIDE SEQUENCE [LARGE SCALE GENOMIC DNA]</scope>
    <source>
        <strain evidence="7">SpSt-488</strain>
    </source>
</reference>
<organism evidence="7">
    <name type="scientific">candidate division WOR-3 bacterium</name>
    <dbReference type="NCBI Taxonomy" id="2052148"/>
    <lineage>
        <taxon>Bacteria</taxon>
        <taxon>Bacteria division WOR-3</taxon>
    </lineage>
</organism>
<name>A0A7C4GB47_UNCW3</name>
<keyword evidence="2 5" id="KW-0812">Transmembrane</keyword>
<feature type="transmembrane region" description="Helical" evidence="5">
    <location>
        <begin position="215"/>
        <end position="232"/>
    </location>
</feature>
<comment type="subcellular location">
    <subcellularLocation>
        <location evidence="1">Membrane</location>
        <topology evidence="1">Multi-pass membrane protein</topology>
    </subcellularLocation>
</comment>
<feature type="transmembrane region" description="Helical" evidence="5">
    <location>
        <begin position="64"/>
        <end position="88"/>
    </location>
</feature>
<evidence type="ECO:0000256" key="5">
    <source>
        <dbReference type="SAM" id="Phobius"/>
    </source>
</evidence>
<proteinExistence type="predicted"/>
<evidence type="ECO:0000259" key="6">
    <source>
        <dbReference type="Pfam" id="PF01061"/>
    </source>
</evidence>
<feature type="transmembrane region" description="Helical" evidence="5">
    <location>
        <begin position="238"/>
        <end position="260"/>
    </location>
</feature>
<keyword evidence="3 5" id="KW-1133">Transmembrane helix</keyword>
<comment type="caution">
    <text evidence="7">The sequence shown here is derived from an EMBL/GenBank/DDBJ whole genome shotgun (WGS) entry which is preliminary data.</text>
</comment>
<keyword evidence="4 5" id="KW-0472">Membrane</keyword>
<evidence type="ECO:0000256" key="1">
    <source>
        <dbReference type="ARBA" id="ARBA00004141"/>
    </source>
</evidence>
<feature type="domain" description="ABC-2 type transporter transmembrane" evidence="6">
    <location>
        <begin position="39"/>
        <end position="229"/>
    </location>
</feature>
<protein>
    <submittedName>
        <fullName evidence="7">ABC transporter permease</fullName>
    </submittedName>
</protein>
<feature type="transmembrane region" description="Helical" evidence="5">
    <location>
        <begin position="21"/>
        <end position="44"/>
    </location>
</feature>
<gene>
    <name evidence="7" type="ORF">ENS41_05285</name>
</gene>
<feature type="transmembrane region" description="Helical" evidence="5">
    <location>
        <begin position="154"/>
        <end position="179"/>
    </location>
</feature>
<evidence type="ECO:0000313" key="7">
    <source>
        <dbReference type="EMBL" id="HGK28350.1"/>
    </source>
</evidence>
<evidence type="ECO:0000256" key="2">
    <source>
        <dbReference type="ARBA" id="ARBA00022692"/>
    </source>
</evidence>
<dbReference type="Pfam" id="PF01061">
    <property type="entry name" value="ABC2_membrane"/>
    <property type="match status" value="1"/>
</dbReference>
<sequence length="276" mass="30467">MTFAATIGVIRAEMAKTIRIYLSYPIIVVFWAVFPMLWVFPFVFQGKALVGGMSSPAFEQLTGSGNYMAFVLIGAMVSNFVFSGLWGVGNSLREETYWGTMEYIIASPTSPLVILVGKTLAEAAVTTCIVCLQAVVISILPFGISFTLAKVLPVLLIVGLLMLGFYGFTIAFAGFTLLIKEAHGWIHTLEWVFFLFSPIRYPVQVNAITQVVSTLIPLTWALVAIRGIILLNRNEVSLGRTVFILLVMDAILLVAGWLIFSWLERKTRRDGTVGMH</sequence>